<organism evidence="2 3">
    <name type="scientific">Candidatus Uhrbacteria bacterium RIFCSPHIGHO2_02_FULL_60_10</name>
    <dbReference type="NCBI Taxonomy" id="1802392"/>
    <lineage>
        <taxon>Bacteria</taxon>
        <taxon>Candidatus Uhriibacteriota</taxon>
    </lineage>
</organism>
<reference evidence="2 3" key="1">
    <citation type="journal article" date="2016" name="Nat. Commun.">
        <title>Thousands of microbial genomes shed light on interconnected biogeochemical processes in an aquifer system.</title>
        <authorList>
            <person name="Anantharaman K."/>
            <person name="Brown C.T."/>
            <person name="Hug L.A."/>
            <person name="Sharon I."/>
            <person name="Castelle C.J."/>
            <person name="Probst A.J."/>
            <person name="Thomas B.C."/>
            <person name="Singh A."/>
            <person name="Wilkins M.J."/>
            <person name="Karaoz U."/>
            <person name="Brodie E.L."/>
            <person name="Williams K.H."/>
            <person name="Hubbard S.S."/>
            <person name="Banfield J.F."/>
        </authorList>
    </citation>
    <scope>NUCLEOTIDE SEQUENCE [LARGE SCALE GENOMIC DNA]</scope>
</reference>
<gene>
    <name evidence="2" type="ORF">A3C96_03465</name>
</gene>
<sequence length="113" mass="12745">MPEEISDKWNWGALGFLVCWGVYHQAWITLFLFVPPAGLIWPLVMLSRGNAWAWRSVPWLSVEHFHAVERRWALWGIPFIAIMVTGVVLFFISAASLPAMLFVLMSGGSGKSL</sequence>
<comment type="caution">
    <text evidence="2">The sequence shown here is derived from an EMBL/GenBank/DDBJ whole genome shotgun (WGS) entry which is preliminary data.</text>
</comment>
<evidence type="ECO:0000313" key="2">
    <source>
        <dbReference type="EMBL" id="OGL72901.1"/>
    </source>
</evidence>
<evidence type="ECO:0000256" key="1">
    <source>
        <dbReference type="SAM" id="Phobius"/>
    </source>
</evidence>
<name>A0A1F7U3U8_9BACT</name>
<dbReference type="EMBL" id="MGEA01000078">
    <property type="protein sequence ID" value="OGL72901.1"/>
    <property type="molecule type" value="Genomic_DNA"/>
</dbReference>
<keyword evidence="1" id="KW-0472">Membrane</keyword>
<feature type="transmembrane region" description="Helical" evidence="1">
    <location>
        <begin position="72"/>
        <end position="105"/>
    </location>
</feature>
<keyword evidence="1" id="KW-1133">Transmembrane helix</keyword>
<dbReference type="AlphaFoldDB" id="A0A1F7U3U8"/>
<dbReference type="Proteomes" id="UP000177088">
    <property type="component" value="Unassembled WGS sequence"/>
</dbReference>
<evidence type="ECO:0000313" key="3">
    <source>
        <dbReference type="Proteomes" id="UP000177088"/>
    </source>
</evidence>
<accession>A0A1F7U3U8</accession>
<proteinExistence type="predicted"/>
<keyword evidence="1" id="KW-0812">Transmembrane</keyword>
<protein>
    <submittedName>
        <fullName evidence="2">Uncharacterized protein</fullName>
    </submittedName>
</protein>
<feature type="transmembrane region" description="Helical" evidence="1">
    <location>
        <begin position="12"/>
        <end position="34"/>
    </location>
</feature>